<reference evidence="7 8" key="1">
    <citation type="submission" date="2024-03" db="EMBL/GenBank/DDBJ databases">
        <title>Novel species of the genus Variovorax.</title>
        <authorList>
            <person name="Liu Q."/>
            <person name="Xin Y.-H."/>
        </authorList>
    </citation>
    <scope>NUCLEOTIDE SEQUENCE [LARGE SCALE GENOMIC DNA]</scope>
    <source>
        <strain evidence="7 8">KACC 18901</strain>
    </source>
</reference>
<gene>
    <name evidence="7" type="ORF">WKW79_02185</name>
</gene>
<evidence type="ECO:0000256" key="3">
    <source>
        <dbReference type="ARBA" id="ARBA00022801"/>
    </source>
</evidence>
<proteinExistence type="predicted"/>
<keyword evidence="1" id="KW-0645">Protease</keyword>
<dbReference type="EC" id="3.4.24.-" evidence="7"/>
<keyword evidence="7" id="KW-0482">Metalloprotease</keyword>
<accession>A0ABU8X2Y1</accession>
<evidence type="ECO:0000259" key="6">
    <source>
        <dbReference type="SMART" id="SM00235"/>
    </source>
</evidence>
<feature type="signal peptide" evidence="5">
    <location>
        <begin position="1"/>
        <end position="24"/>
    </location>
</feature>
<keyword evidence="2" id="KW-0479">Metal-binding</keyword>
<dbReference type="RefSeq" id="WP_340333452.1">
    <property type="nucleotide sequence ID" value="NZ_JBBKZS010000001.1"/>
</dbReference>
<dbReference type="GO" id="GO:0008237">
    <property type="term" value="F:metallopeptidase activity"/>
    <property type="evidence" value="ECO:0007669"/>
    <property type="project" value="UniProtKB-KW"/>
</dbReference>
<dbReference type="Pfam" id="PF00413">
    <property type="entry name" value="Peptidase_M10"/>
    <property type="match status" value="1"/>
</dbReference>
<dbReference type="EMBL" id="JBBKZS010000001">
    <property type="protein sequence ID" value="MEJ8853358.1"/>
    <property type="molecule type" value="Genomic_DNA"/>
</dbReference>
<evidence type="ECO:0000256" key="4">
    <source>
        <dbReference type="ARBA" id="ARBA00022833"/>
    </source>
</evidence>
<keyword evidence="8" id="KW-1185">Reference proteome</keyword>
<keyword evidence="5" id="KW-0732">Signal</keyword>
<keyword evidence="4" id="KW-0862">Zinc</keyword>
<dbReference type="InterPro" id="IPR006026">
    <property type="entry name" value="Peptidase_Metallo"/>
</dbReference>
<evidence type="ECO:0000256" key="5">
    <source>
        <dbReference type="SAM" id="SignalP"/>
    </source>
</evidence>
<evidence type="ECO:0000256" key="2">
    <source>
        <dbReference type="ARBA" id="ARBA00022723"/>
    </source>
</evidence>
<dbReference type="PROSITE" id="PS51257">
    <property type="entry name" value="PROKAR_LIPOPROTEIN"/>
    <property type="match status" value="1"/>
</dbReference>
<sequence>MKMSRYLTRVFTIVAILLAGGCGGADNNGSASMPATTSSSHTAPPVVAEGVAGNSTISRDARLEGYAKASSVWPSTTIKVCWVMEPAEFASSEEQRLVVQRAVAETWSSVSQVRFTSWGRCTGYYADGDIKIAVEDSYFQGPRAYIGTQGYPGSPTMWLNFKFESWPCYRGINECTRIVAIHEFGHALGFVHEQLRPDTPSSPPPDSTISQVVWDDCRAPRNDPTGDTMIGAWDLYSVMNYCNPKWMGEGKLSATDIAMAQKFYGVPVNIVPVIAMLLYE</sequence>
<feature type="domain" description="Peptidase metallopeptidase" evidence="6">
    <location>
        <begin position="69"/>
        <end position="225"/>
    </location>
</feature>
<protein>
    <submittedName>
        <fullName evidence="7">Matrixin family metalloprotease</fullName>
        <ecNumber evidence="7">3.4.24.-</ecNumber>
    </submittedName>
</protein>
<dbReference type="SMART" id="SM00235">
    <property type="entry name" value="ZnMc"/>
    <property type="match status" value="1"/>
</dbReference>
<comment type="caution">
    <text evidence="7">The sequence shown here is derived from an EMBL/GenBank/DDBJ whole genome shotgun (WGS) entry which is preliminary data.</text>
</comment>
<dbReference type="SUPFAM" id="SSF55486">
    <property type="entry name" value="Metalloproteases ('zincins'), catalytic domain"/>
    <property type="match status" value="1"/>
</dbReference>
<dbReference type="Gene3D" id="3.40.390.10">
    <property type="entry name" value="Collagenase (Catalytic Domain)"/>
    <property type="match status" value="1"/>
</dbReference>
<dbReference type="InterPro" id="IPR001818">
    <property type="entry name" value="Pept_M10_metallopeptidase"/>
</dbReference>
<evidence type="ECO:0000256" key="1">
    <source>
        <dbReference type="ARBA" id="ARBA00022670"/>
    </source>
</evidence>
<evidence type="ECO:0000313" key="7">
    <source>
        <dbReference type="EMBL" id="MEJ8853358.1"/>
    </source>
</evidence>
<dbReference type="InterPro" id="IPR024079">
    <property type="entry name" value="MetalloPept_cat_dom_sf"/>
</dbReference>
<keyword evidence="3 7" id="KW-0378">Hydrolase</keyword>
<organism evidence="7 8">
    <name type="scientific">Variovorax robiniae</name>
    <dbReference type="NCBI Taxonomy" id="1836199"/>
    <lineage>
        <taxon>Bacteria</taxon>
        <taxon>Pseudomonadati</taxon>
        <taxon>Pseudomonadota</taxon>
        <taxon>Betaproteobacteria</taxon>
        <taxon>Burkholderiales</taxon>
        <taxon>Comamonadaceae</taxon>
        <taxon>Variovorax</taxon>
    </lineage>
</organism>
<dbReference type="Proteomes" id="UP001367030">
    <property type="component" value="Unassembled WGS sequence"/>
</dbReference>
<feature type="chain" id="PRO_5047496414" evidence="5">
    <location>
        <begin position="25"/>
        <end position="280"/>
    </location>
</feature>
<evidence type="ECO:0000313" key="8">
    <source>
        <dbReference type="Proteomes" id="UP001367030"/>
    </source>
</evidence>
<name>A0ABU8X2Y1_9BURK</name>